<proteinExistence type="predicted"/>
<organism evidence="2 3">
    <name type="scientific">Rothia kristinae</name>
    <dbReference type="NCBI Taxonomy" id="37923"/>
    <lineage>
        <taxon>Bacteria</taxon>
        <taxon>Bacillati</taxon>
        <taxon>Actinomycetota</taxon>
        <taxon>Actinomycetes</taxon>
        <taxon>Micrococcales</taxon>
        <taxon>Micrococcaceae</taxon>
        <taxon>Rothia</taxon>
    </lineage>
</organism>
<protein>
    <submittedName>
        <fullName evidence="2">Uncharacterized protein</fullName>
    </submittedName>
</protein>
<feature type="compositionally biased region" description="Polar residues" evidence="1">
    <location>
        <begin position="20"/>
        <end position="31"/>
    </location>
</feature>
<comment type="caution">
    <text evidence="2">The sequence shown here is derived from an EMBL/GenBank/DDBJ whole genome shotgun (WGS) entry which is preliminary data.</text>
</comment>
<accession>A0A199NUP3</accession>
<evidence type="ECO:0000256" key="1">
    <source>
        <dbReference type="SAM" id="MobiDB-lite"/>
    </source>
</evidence>
<evidence type="ECO:0000313" key="3">
    <source>
        <dbReference type="Proteomes" id="UP000053171"/>
    </source>
</evidence>
<name>A0A199NUP3_9MICC</name>
<dbReference type="EMBL" id="LJBJ02000004">
    <property type="protein sequence ID" value="OAX52426.1"/>
    <property type="molecule type" value="Genomic_DNA"/>
</dbReference>
<reference evidence="2" key="1">
    <citation type="submission" date="2016-06" db="EMBL/GenBank/DDBJ databases">
        <title>Identification of putative biosynthetic pathways for the production of bioactive secondary metabolites by the marine actinomycete Kocuria kristinae RUTW2-3.</title>
        <authorList>
            <person name="Waterworth S.C."/>
            <person name="Walmsley T.A."/>
            <person name="Matongo T."/>
            <person name="Davies-Coleman M.T."/>
            <person name="Dorrington R.A."/>
        </authorList>
    </citation>
    <scope>NUCLEOTIDE SEQUENCE [LARGE SCALE GENOMIC DNA]</scope>
    <source>
        <strain evidence="2">RUTW2-3</strain>
    </source>
</reference>
<feature type="compositionally biased region" description="Basic residues" evidence="1">
    <location>
        <begin position="1"/>
        <end position="10"/>
    </location>
</feature>
<gene>
    <name evidence="2" type="ORF">AN277_0203495</name>
</gene>
<feature type="region of interest" description="Disordered" evidence="1">
    <location>
        <begin position="1"/>
        <end position="31"/>
    </location>
</feature>
<dbReference type="Proteomes" id="UP000053171">
    <property type="component" value="Unassembled WGS sequence"/>
</dbReference>
<evidence type="ECO:0000313" key="2">
    <source>
        <dbReference type="EMBL" id="OAX52426.1"/>
    </source>
</evidence>
<sequence length="170" mass="18406">MRGPSRRKKNSITTIRRDPASSSVTTETPSTALEPASLVRRYSPALSRYSFRCVSSRGTPQPVRISASRLAPCCAWAERSGHSSITVITIPEMMPASTSRIASSAVTAAPTREKRARVRRARMMGFIAAAMIRAISSGRVTSFSVAASHTPRPTTPAISRVCRHRIAARP</sequence>
<dbReference type="AlphaFoldDB" id="A0A199NUP3"/>
<keyword evidence="3" id="KW-1185">Reference proteome</keyword>